<dbReference type="Proteomes" id="UP000635885">
    <property type="component" value="Unassembled WGS sequence"/>
</dbReference>
<keyword evidence="1" id="KW-0328">Glycosyltransferase</keyword>
<dbReference type="PANTHER" id="PTHR34136:SF1">
    <property type="entry name" value="UDP-N-ACETYL-D-MANNOSAMINURONIC ACID TRANSFERASE"/>
    <property type="match status" value="1"/>
</dbReference>
<dbReference type="CDD" id="cd06533">
    <property type="entry name" value="Glyco_transf_WecG_TagA"/>
    <property type="match status" value="1"/>
</dbReference>
<name>A0ABQ1N5C6_9BACT</name>
<dbReference type="NCBIfam" id="TIGR00696">
    <property type="entry name" value="wecG_tagA_cpsF"/>
    <property type="match status" value="1"/>
</dbReference>
<dbReference type="InterPro" id="IPR004629">
    <property type="entry name" value="WecG_TagA_CpsF"/>
</dbReference>
<keyword evidence="2" id="KW-0808">Transferase</keyword>
<evidence type="ECO:0008006" key="5">
    <source>
        <dbReference type="Google" id="ProtNLM"/>
    </source>
</evidence>
<evidence type="ECO:0000313" key="3">
    <source>
        <dbReference type="EMBL" id="GGC53713.1"/>
    </source>
</evidence>
<keyword evidence="4" id="KW-1185">Reference proteome</keyword>
<dbReference type="Pfam" id="PF03808">
    <property type="entry name" value="Glyco_tran_WecG"/>
    <property type="match status" value="1"/>
</dbReference>
<organism evidence="3 4">
    <name type="scientific">Belliella aquatica</name>
    <dbReference type="NCBI Taxonomy" id="1323734"/>
    <lineage>
        <taxon>Bacteria</taxon>
        <taxon>Pseudomonadati</taxon>
        <taxon>Bacteroidota</taxon>
        <taxon>Cytophagia</taxon>
        <taxon>Cytophagales</taxon>
        <taxon>Cyclobacteriaceae</taxon>
        <taxon>Belliella</taxon>
    </lineage>
</organism>
<sequence>MLLLNFRAMETKIIQKYETVNLFGFSVFCDSLDKIDFKTRTVINTINPHSYHVALNDDTFYDALADSDILLPDGIGIVLANRILNKSKIQKIAGFDLFMHILERNKSKPIKCFFLGSTSTTLRAIGKRLNKEYPNVQFACFSPPFKDEFSKNDNEEMVSYINSFDPDFLFVGMTAPKQEKWTSENLKDLNVNVICNIGAVFDFYAGTAKRAPSYLVNNGLEWLHRSMTSTRLLKRSLTTSPLFLHYVFVEYMRNLMGVNEENTDVISKSNRIPY</sequence>
<evidence type="ECO:0000256" key="1">
    <source>
        <dbReference type="ARBA" id="ARBA00022676"/>
    </source>
</evidence>
<evidence type="ECO:0000256" key="2">
    <source>
        <dbReference type="ARBA" id="ARBA00022679"/>
    </source>
</evidence>
<proteinExistence type="predicted"/>
<dbReference type="EMBL" id="BMFD01000022">
    <property type="protein sequence ID" value="GGC53713.1"/>
    <property type="molecule type" value="Genomic_DNA"/>
</dbReference>
<accession>A0ABQ1N5C6</accession>
<gene>
    <name evidence="3" type="ORF">GCM10010993_35160</name>
</gene>
<reference evidence="4" key="1">
    <citation type="journal article" date="2019" name="Int. J. Syst. Evol. Microbiol.">
        <title>The Global Catalogue of Microorganisms (GCM) 10K type strain sequencing project: providing services to taxonomists for standard genome sequencing and annotation.</title>
        <authorList>
            <consortium name="The Broad Institute Genomics Platform"/>
            <consortium name="The Broad Institute Genome Sequencing Center for Infectious Disease"/>
            <person name="Wu L."/>
            <person name="Ma J."/>
        </authorList>
    </citation>
    <scope>NUCLEOTIDE SEQUENCE [LARGE SCALE GENOMIC DNA]</scope>
    <source>
        <strain evidence="4">CGMCC 1.12479</strain>
    </source>
</reference>
<comment type="caution">
    <text evidence="3">The sequence shown here is derived from an EMBL/GenBank/DDBJ whole genome shotgun (WGS) entry which is preliminary data.</text>
</comment>
<protein>
    <recommendedName>
        <fullName evidence="5">N-acetylglucosaminyldiphosphoundecaprenol N-acetyl-beta-D-mannosaminyltransferase</fullName>
    </recommendedName>
</protein>
<evidence type="ECO:0000313" key="4">
    <source>
        <dbReference type="Proteomes" id="UP000635885"/>
    </source>
</evidence>
<dbReference type="PANTHER" id="PTHR34136">
    <property type="match status" value="1"/>
</dbReference>